<proteinExistence type="predicted"/>
<dbReference type="OrthoDB" id="10253744at2759"/>
<protein>
    <submittedName>
        <fullName evidence="2">Actin patches distal protein 1</fullName>
    </submittedName>
</protein>
<evidence type="ECO:0000256" key="1">
    <source>
        <dbReference type="SAM" id="MobiDB-lite"/>
    </source>
</evidence>
<gene>
    <name evidence="2" type="primary">APD1</name>
    <name evidence="2" type="ORF">DBV05_g1921</name>
</gene>
<feature type="region of interest" description="Disordered" evidence="1">
    <location>
        <begin position="173"/>
        <end position="215"/>
    </location>
</feature>
<dbReference type="SUPFAM" id="SSF52833">
    <property type="entry name" value="Thioredoxin-like"/>
    <property type="match status" value="1"/>
</dbReference>
<dbReference type="InterPro" id="IPR036249">
    <property type="entry name" value="Thioredoxin-like_sf"/>
</dbReference>
<feature type="compositionally biased region" description="Basic residues" evidence="1">
    <location>
        <begin position="192"/>
        <end position="206"/>
    </location>
</feature>
<dbReference type="PANTHER" id="PTHR31902:SF14">
    <property type="entry name" value="ACTIN PATCHES DISTAL PROTEIN 1"/>
    <property type="match status" value="1"/>
</dbReference>
<comment type="caution">
    <text evidence="2">The sequence shown here is derived from an EMBL/GenBank/DDBJ whole genome shotgun (WGS) entry which is preliminary data.</text>
</comment>
<dbReference type="EMBL" id="VCHE01000007">
    <property type="protein sequence ID" value="KAB2579346.1"/>
    <property type="molecule type" value="Genomic_DNA"/>
</dbReference>
<dbReference type="Pfam" id="PF06999">
    <property type="entry name" value="Suc_Fer-like"/>
    <property type="match status" value="1"/>
</dbReference>
<sequence>MAAALKNLWGKVGGGAASSQHPNGFAKAPASDQLFPKTNPAVDGEECLRDCESCTIKYPRKWSIDENEDMYGHVKGWSTHMVVATGKTDWVRDVADEKGSIMEAVDKCGVKPSNGKMMLSASDMPVPNEHTSPGTETATTVLLLPSFQIFDNVTPSLVPALIQNYVNLSPTNMTPLIHSDPPQQRPASSHSGKSHKSHKFHHHHNSHPAPDPSTLIPRDCPHDYLIMLCSHKTRDARCGQSAPLLRREFERHLRPLGLYRDLHDERPGGCAIYFINHVGGHKFAANVLIYRRVGSAGTVAPPVVEQEKAVNGASREGEQNGSAAAHAGEEAVEENGNGEKGPSKPPIREAAQCMWLARVRPEDCENIVKYTILQGKLVKPERQLRAGFDRGRQLVSW</sequence>
<keyword evidence="3" id="KW-1185">Reference proteome</keyword>
<feature type="region of interest" description="Disordered" evidence="1">
    <location>
        <begin position="308"/>
        <end position="346"/>
    </location>
</feature>
<reference evidence="2 3" key="1">
    <citation type="journal article" date="2019" name="Sci. Rep.">
        <title>A multi-omics analysis of the grapevine pathogen Lasiodiplodia theobromae reveals that temperature affects the expression of virulence- and pathogenicity-related genes.</title>
        <authorList>
            <person name="Felix C."/>
            <person name="Meneses R."/>
            <person name="Goncalves M.F.M."/>
            <person name="Tilleman L."/>
            <person name="Duarte A.S."/>
            <person name="Jorrin-Novo J.V."/>
            <person name="Van de Peer Y."/>
            <person name="Deforce D."/>
            <person name="Van Nieuwerburgh F."/>
            <person name="Esteves A.C."/>
            <person name="Alves A."/>
        </authorList>
    </citation>
    <scope>NUCLEOTIDE SEQUENCE [LARGE SCALE GENOMIC DNA]</scope>
    <source>
        <strain evidence="2 3">LA-SOL3</strain>
    </source>
</reference>
<dbReference type="InterPro" id="IPR009737">
    <property type="entry name" value="Aim32/Apd1-like"/>
</dbReference>
<dbReference type="AlphaFoldDB" id="A0A5N5DN38"/>
<dbReference type="PANTHER" id="PTHR31902">
    <property type="entry name" value="ACTIN PATCHES DISTAL PROTEIN 1"/>
    <property type="match status" value="1"/>
</dbReference>
<dbReference type="CDD" id="cd03062">
    <property type="entry name" value="TRX_Fd_Sucrase"/>
    <property type="match status" value="1"/>
</dbReference>
<accession>A0A5N5DN38</accession>
<evidence type="ECO:0000313" key="3">
    <source>
        <dbReference type="Proteomes" id="UP000325902"/>
    </source>
</evidence>
<dbReference type="Proteomes" id="UP000325902">
    <property type="component" value="Unassembled WGS sequence"/>
</dbReference>
<name>A0A5N5DN38_9PEZI</name>
<organism evidence="2 3">
    <name type="scientific">Lasiodiplodia theobromae</name>
    <dbReference type="NCBI Taxonomy" id="45133"/>
    <lineage>
        <taxon>Eukaryota</taxon>
        <taxon>Fungi</taxon>
        <taxon>Dikarya</taxon>
        <taxon>Ascomycota</taxon>
        <taxon>Pezizomycotina</taxon>
        <taxon>Dothideomycetes</taxon>
        <taxon>Dothideomycetes incertae sedis</taxon>
        <taxon>Botryosphaeriales</taxon>
        <taxon>Botryosphaeriaceae</taxon>
        <taxon>Lasiodiplodia</taxon>
    </lineage>
</organism>
<evidence type="ECO:0000313" key="2">
    <source>
        <dbReference type="EMBL" id="KAB2579346.1"/>
    </source>
</evidence>
<dbReference type="Gene3D" id="3.40.30.10">
    <property type="entry name" value="Glutaredoxin"/>
    <property type="match status" value="1"/>
</dbReference>